<evidence type="ECO:0000313" key="6">
    <source>
        <dbReference type="EMBL" id="MDH7454698.1"/>
    </source>
</evidence>
<dbReference type="PANTHER" id="PTHR24421:SF59">
    <property type="entry name" value="OXYGEN SENSOR HISTIDINE KINASE NREB"/>
    <property type="match status" value="1"/>
</dbReference>
<dbReference type="Gene3D" id="1.20.5.1930">
    <property type="match status" value="1"/>
</dbReference>
<dbReference type="Proteomes" id="UP001160550">
    <property type="component" value="Unassembled WGS sequence"/>
</dbReference>
<gene>
    <name evidence="6" type="ORF">QF205_16745</name>
</gene>
<dbReference type="InterPro" id="IPR005467">
    <property type="entry name" value="His_kinase_dom"/>
</dbReference>
<dbReference type="Gene3D" id="3.30.565.10">
    <property type="entry name" value="Histidine kinase-like ATPase, C-terminal domain"/>
    <property type="match status" value="1"/>
</dbReference>
<dbReference type="InterPro" id="IPR050482">
    <property type="entry name" value="Sensor_HK_TwoCompSys"/>
</dbReference>
<feature type="domain" description="Histidine kinase" evidence="5">
    <location>
        <begin position="299"/>
        <end position="384"/>
    </location>
</feature>
<evidence type="ECO:0000256" key="2">
    <source>
        <dbReference type="ARBA" id="ARBA00022777"/>
    </source>
</evidence>
<dbReference type="InterPro" id="IPR003594">
    <property type="entry name" value="HATPase_dom"/>
</dbReference>
<dbReference type="CDD" id="cd16917">
    <property type="entry name" value="HATPase_UhpB-NarQ-NarX-like"/>
    <property type="match status" value="1"/>
</dbReference>
<accession>A0ABT6MW88</accession>
<dbReference type="RefSeq" id="WP_280943926.1">
    <property type="nucleotide sequence ID" value="NZ_JARYGX010000032.1"/>
</dbReference>
<comment type="caution">
    <text evidence="6">The sequence shown here is derived from an EMBL/GenBank/DDBJ whole genome shotgun (WGS) entry which is preliminary data.</text>
</comment>
<name>A0ABT6MW88_9GAMM</name>
<dbReference type="SUPFAM" id="SSF55874">
    <property type="entry name" value="ATPase domain of HSP90 chaperone/DNA topoisomerase II/histidine kinase"/>
    <property type="match status" value="1"/>
</dbReference>
<keyword evidence="3" id="KW-0902">Two-component regulatory system</keyword>
<keyword evidence="1" id="KW-0808">Transferase</keyword>
<proteinExistence type="predicted"/>
<protein>
    <submittedName>
        <fullName evidence="6">Sensor histidine kinase</fullName>
    </submittedName>
</protein>
<dbReference type="Pfam" id="PF02518">
    <property type="entry name" value="HATPase_c"/>
    <property type="match status" value="1"/>
</dbReference>
<evidence type="ECO:0000259" key="5">
    <source>
        <dbReference type="PROSITE" id="PS50109"/>
    </source>
</evidence>
<keyword evidence="4" id="KW-1133">Transmembrane helix</keyword>
<organism evidence="6 7">
    <name type="scientific">Luteimonas composti</name>
    <dbReference type="NCBI Taxonomy" id="398257"/>
    <lineage>
        <taxon>Bacteria</taxon>
        <taxon>Pseudomonadati</taxon>
        <taxon>Pseudomonadota</taxon>
        <taxon>Gammaproteobacteria</taxon>
        <taxon>Lysobacterales</taxon>
        <taxon>Lysobacteraceae</taxon>
        <taxon>Luteimonas</taxon>
    </lineage>
</organism>
<dbReference type="GO" id="GO:0016301">
    <property type="term" value="F:kinase activity"/>
    <property type="evidence" value="ECO:0007669"/>
    <property type="project" value="UniProtKB-KW"/>
</dbReference>
<keyword evidence="4" id="KW-0472">Membrane</keyword>
<feature type="transmembrane region" description="Helical" evidence="4">
    <location>
        <begin position="148"/>
        <end position="165"/>
    </location>
</feature>
<dbReference type="EMBL" id="JARYGX010000032">
    <property type="protein sequence ID" value="MDH7454698.1"/>
    <property type="molecule type" value="Genomic_DNA"/>
</dbReference>
<evidence type="ECO:0000256" key="1">
    <source>
        <dbReference type="ARBA" id="ARBA00022679"/>
    </source>
</evidence>
<dbReference type="PANTHER" id="PTHR24421">
    <property type="entry name" value="NITRATE/NITRITE SENSOR PROTEIN NARX-RELATED"/>
    <property type="match status" value="1"/>
</dbReference>
<feature type="transmembrane region" description="Helical" evidence="4">
    <location>
        <begin position="49"/>
        <end position="66"/>
    </location>
</feature>
<feature type="transmembrane region" description="Helical" evidence="4">
    <location>
        <begin position="10"/>
        <end position="29"/>
    </location>
</feature>
<keyword evidence="4" id="KW-0812">Transmembrane</keyword>
<sequence>MLSRLDHARLLRYAGLFTWVVMLLPLWVISGPVDEAEPLSSVGAGWNAWFAWGLFGFSFAWLTRALDSRRVSLPDYVLLVVMIGSAVALSYYSNTGLGVLLLMVAACVLPWLLPLPVSIAALVVSVLLVVPVYVRAIGFSLLEAVMQSMLYVGFNCFVFATGYVARQQVLARDEQRRLNAELRATRALLAESVRVNERTRISRELHDLLGHHLTALSLNLEVANHLVSGQAQEHVGQAHTLAKLLLSDVREAVSRLRDDDAIDMRATLLPLADNVPGLRIDMDMPQTFLVDDPERAHVLLRCTQEIITNAVRHAEASLLRLRYRLDGDAVLLEARDDGRGADGATAGNGLLGMRERLAAHGGSLQVETSPGRGFTVRLRLPMDGGVVVIDTIRPAEAGDQDPSIKIRPLEVP</sequence>
<dbReference type="PROSITE" id="PS50109">
    <property type="entry name" value="HIS_KIN"/>
    <property type="match status" value="1"/>
</dbReference>
<dbReference type="SMART" id="SM00387">
    <property type="entry name" value="HATPase_c"/>
    <property type="match status" value="1"/>
</dbReference>
<reference evidence="6" key="2">
    <citation type="submission" date="2023-04" db="EMBL/GenBank/DDBJ databases">
        <authorList>
            <person name="Sun J.-Q."/>
        </authorList>
    </citation>
    <scope>NUCLEOTIDE SEQUENCE</scope>
    <source>
        <strain evidence="6">CC-YY355</strain>
    </source>
</reference>
<dbReference type="Pfam" id="PF07730">
    <property type="entry name" value="HisKA_3"/>
    <property type="match status" value="1"/>
</dbReference>
<evidence type="ECO:0000313" key="7">
    <source>
        <dbReference type="Proteomes" id="UP001160550"/>
    </source>
</evidence>
<keyword evidence="2 6" id="KW-0418">Kinase</keyword>
<keyword evidence="7" id="KW-1185">Reference proteome</keyword>
<dbReference type="InterPro" id="IPR011712">
    <property type="entry name" value="Sig_transdc_His_kin_sub3_dim/P"/>
</dbReference>
<feature type="transmembrane region" description="Helical" evidence="4">
    <location>
        <begin position="73"/>
        <end position="91"/>
    </location>
</feature>
<evidence type="ECO:0000256" key="3">
    <source>
        <dbReference type="ARBA" id="ARBA00023012"/>
    </source>
</evidence>
<dbReference type="InterPro" id="IPR036890">
    <property type="entry name" value="HATPase_C_sf"/>
</dbReference>
<evidence type="ECO:0000256" key="4">
    <source>
        <dbReference type="SAM" id="Phobius"/>
    </source>
</evidence>
<reference evidence="6" key="1">
    <citation type="journal article" date="2007" name="Int. J. Syst. Evol. Microbiol.">
        <title>Luteimonas composti sp. nov., a moderately thermophilic bacterium isolated from food waste.</title>
        <authorList>
            <person name="Young C.C."/>
            <person name="Kampfer P."/>
            <person name="Chen W.M."/>
            <person name="Yen W.S."/>
            <person name="Arun A.B."/>
            <person name="Lai W.A."/>
            <person name="Shen F.T."/>
            <person name="Rekha P.D."/>
            <person name="Lin K.Y."/>
            <person name="Chou J.H."/>
        </authorList>
    </citation>
    <scope>NUCLEOTIDE SEQUENCE</scope>
    <source>
        <strain evidence="6">CC-YY355</strain>
    </source>
</reference>